<accession>A0A2T0W286</accession>
<protein>
    <recommendedName>
        <fullName evidence="3">Response regulatory domain-containing protein</fullName>
    </recommendedName>
</protein>
<sequence length="224" mass="24030">MKALIMRSDPAAAAATARVFVDKGFQILCMDRHDVACALVKMDLIDLLVMDEEVEGKLTHSVALSGERHNPFISTILLTDRVGSDMDELYELIPCLHALVGQQTPATLLGQLAVASVSNKDFLAVRAARSAQLDVAEQAEPELTWAEFDLDTQDVAINDADIPTFADVAAFTPALADPAIVLDGDHLPRFSRFEQFDNSITLPAHVAHVSIIGGGRPSTGAGIQ</sequence>
<keyword evidence="2" id="KW-1185">Reference proteome</keyword>
<reference evidence="1 2" key="1">
    <citation type="submission" date="2018-03" db="EMBL/GenBank/DDBJ databases">
        <title>Genomic Encyclopedia of Archaeal and Bacterial Type Strains, Phase II (KMG-II): from individual species to whole genera.</title>
        <authorList>
            <person name="Goeker M."/>
        </authorList>
    </citation>
    <scope>NUCLEOTIDE SEQUENCE [LARGE SCALE GENOMIC DNA]</scope>
    <source>
        <strain evidence="1 2">DSM 101533</strain>
    </source>
</reference>
<dbReference type="RefSeq" id="WP_106356091.1">
    <property type="nucleotide sequence ID" value="NZ_PVTP01000003.1"/>
</dbReference>
<dbReference type="Proteomes" id="UP000238007">
    <property type="component" value="Unassembled WGS sequence"/>
</dbReference>
<gene>
    <name evidence="1" type="ORF">CLV80_103387</name>
</gene>
<organism evidence="1 2">
    <name type="scientific">Yoonia maritima</name>
    <dbReference type="NCBI Taxonomy" id="1435347"/>
    <lineage>
        <taxon>Bacteria</taxon>
        <taxon>Pseudomonadati</taxon>
        <taxon>Pseudomonadota</taxon>
        <taxon>Alphaproteobacteria</taxon>
        <taxon>Rhodobacterales</taxon>
        <taxon>Paracoccaceae</taxon>
        <taxon>Yoonia</taxon>
    </lineage>
</organism>
<evidence type="ECO:0000313" key="1">
    <source>
        <dbReference type="EMBL" id="PRY79053.1"/>
    </source>
</evidence>
<dbReference type="OrthoDB" id="7875369at2"/>
<name>A0A2T0W286_9RHOB</name>
<evidence type="ECO:0008006" key="3">
    <source>
        <dbReference type="Google" id="ProtNLM"/>
    </source>
</evidence>
<dbReference type="EMBL" id="PVTP01000003">
    <property type="protein sequence ID" value="PRY79053.1"/>
    <property type="molecule type" value="Genomic_DNA"/>
</dbReference>
<evidence type="ECO:0000313" key="2">
    <source>
        <dbReference type="Proteomes" id="UP000238007"/>
    </source>
</evidence>
<comment type="caution">
    <text evidence="1">The sequence shown here is derived from an EMBL/GenBank/DDBJ whole genome shotgun (WGS) entry which is preliminary data.</text>
</comment>
<dbReference type="AlphaFoldDB" id="A0A2T0W286"/>
<proteinExistence type="predicted"/>